<dbReference type="SMART" id="SM00473">
    <property type="entry name" value="PAN_AP"/>
    <property type="match status" value="5"/>
</dbReference>
<dbReference type="InterPro" id="IPR055355">
    <property type="entry name" value="ZP-C"/>
</dbReference>
<keyword evidence="2" id="KW-0472">Membrane</keyword>
<dbReference type="Gene3D" id="2.60.40.4100">
    <property type="entry name" value="Zona pellucida, ZP-C domain"/>
    <property type="match status" value="1"/>
</dbReference>
<feature type="domain" description="Apple" evidence="3">
    <location>
        <begin position="552"/>
        <end position="641"/>
    </location>
</feature>
<feature type="domain" description="Apple" evidence="3">
    <location>
        <begin position="838"/>
        <end position="905"/>
    </location>
</feature>
<evidence type="ECO:0000256" key="2">
    <source>
        <dbReference type="SAM" id="Phobius"/>
    </source>
</evidence>
<accession>A0A0N4ZNC4</accession>
<proteinExistence type="predicted"/>
<evidence type="ECO:0000313" key="6">
    <source>
        <dbReference type="WBParaSite" id="PTRK_0001003800.1"/>
    </source>
</evidence>
<dbReference type="InterPro" id="IPR052774">
    <property type="entry name" value="Celegans_DevNeuronal_Protein"/>
</dbReference>
<dbReference type="Pfam" id="PF04114">
    <property type="entry name" value="Gaa1"/>
    <property type="match status" value="1"/>
</dbReference>
<reference evidence="6" key="1">
    <citation type="submission" date="2017-02" db="UniProtKB">
        <authorList>
            <consortium name="WormBaseParasite"/>
        </authorList>
    </citation>
    <scope>IDENTIFICATION</scope>
</reference>
<feature type="transmembrane region" description="Helical" evidence="2">
    <location>
        <begin position="20"/>
        <end position="41"/>
    </location>
</feature>
<sequence length="1456" mass="162091">MSKVTTIYVPPKPIVKLIENVNSIFILSIAIALGYALFFVLPENSMSTYISEKGLMPGLVNEKFNYKEFGFKDRKKIKSLLHKSPTNNRSILIKDIIEDMGYRVDIQNYNYFIYTKNVSSTNVYSIVKCVRGPCTESMIIVVPLTTKYIDSQIIGMELLNYFNSLLNWSKNVIFLFTPDLIGTQAYLSSYYNQDHLNIQYDSLKFSSGDLIGGVVLNLSGDFYYKVNIQYNMINGRYPNLDWFNGIVRILEKFDLKPMIHTPDHKHIIKNIESLNYHGTNCIRSVLSQALLETQNLHSLFGLHCVSMVTLQSDFNDGNGHVSKNTMIEVIEASIRALNNLDEQMSKSGLHLVAYYYLLIASLFVASTIGSKLSGVPTCNKNTSPVFTLQHNSTNGILARSLPLPTLIDCSEHCSSSSDCIGVEYWQGICRVIGENKDSIFTPTDDTSIFLTKSCVKSDRICSSPFHFDVYDQKILVGFAREVVPAESIEICMAACLNAFDTYGFECESAMFYPVDNECILNTEDRLDRPDLFVNEKDDTVYYLDSNCAGSQCYAPYITQYIAVEGKQIENELDRKFEDVDFQNCEELCTGRITITQNDFTCKSFMYNPETRTCYLSDERSKPLGRAKLVESSGYTYYEKKCFASPRTCRQPASFTRVPQMILVGFAAFVMENVPSVTMCLDQCTNPPPETGDNFVCKSVMYYYNEQECILNAETRQTKPDLFIPEGEEFLVDYFDISCHLEPETCSKGTYLRGIKSINAALPEGEGSLHVIESAGKSIIECLTKCIELSPEKCRSFNYEKSTGLCNLLYLDGKTTLKPFVKNGFDLIDMQCLSTEKDCSAKKDGVATKREKVVGVSKCLDLCSEAERCDGVNYNRRTGECELFQTIDNVKDLKKSEHVDFYQNLCTTKENEAGVSSALNVPQPIVITIPTNNSKIDAFTEKNANKKANSQITIHEKENRFHPNPQDKDEKVLETATYKSTNDGSSDVNVPAVDSSVVQETKDVIPEIPAIPKTQEGPLPVPILIPADQVQTICDYEGIKVQIKSPQSFTGVIFVKNHYESCRVEVKNSDAATLELGLPASFGMKPITLTPTKPEGSNNAAAVVGDNSVLETKLEGKSYKTSSRARRDAPEKSCGITEIENGKYKSTVVVQTNNLGIPGLVTSTDQIYEIGCDYSSMLGGKITTAANMTVNGPTPTDIKPRGKIELGNPVLMQMNSGAGDHQPVLQAKLGDILELRWEIMAMDEELDFFVKDCIAEPGSGAAEGEKLQLIEAGCPTPAVAQKLIPQPIKVQTSAVKIAHLQAFRFDSSSSVRITCNIEICKGDCKPAKCTTNGEEKQSWGRKRRSLDNEVTEFETNRYKVPRYSQATTSLLILDPLQNSIEPASALSKISSLDLLAEDPAETLLKIKETAHLNGNLCMGKVTLFSVFGVLLTLIVIQAVVVTNYIFKRVMSSRKTIN</sequence>
<dbReference type="GO" id="GO:0009653">
    <property type="term" value="P:anatomical structure morphogenesis"/>
    <property type="evidence" value="ECO:0007669"/>
    <property type="project" value="TreeGrafter"/>
</dbReference>
<dbReference type="PROSITE" id="PS51034">
    <property type="entry name" value="ZP_2"/>
    <property type="match status" value="1"/>
</dbReference>
<dbReference type="InterPro" id="IPR042235">
    <property type="entry name" value="ZP-C_dom"/>
</dbReference>
<feature type="domain" description="ZP" evidence="4">
    <location>
        <begin position="1032"/>
        <end position="1335"/>
    </location>
</feature>
<dbReference type="InterPro" id="IPR007246">
    <property type="entry name" value="Gaa1"/>
</dbReference>
<dbReference type="Gene3D" id="3.50.4.10">
    <property type="entry name" value="Hepatocyte Growth Factor"/>
    <property type="match status" value="5"/>
</dbReference>
<feature type="transmembrane region" description="Helical" evidence="2">
    <location>
        <begin position="1422"/>
        <end position="1445"/>
    </location>
</feature>
<keyword evidence="2" id="KW-1133">Transmembrane helix</keyword>
<dbReference type="PANTHER" id="PTHR47327">
    <property type="entry name" value="FI18240P1-RELATED"/>
    <property type="match status" value="1"/>
</dbReference>
<evidence type="ECO:0000259" key="4">
    <source>
        <dbReference type="PROSITE" id="PS51034"/>
    </source>
</evidence>
<dbReference type="STRING" id="131310.A0A0N4ZNC4"/>
<dbReference type="SMART" id="SM00241">
    <property type="entry name" value="ZP"/>
    <property type="match status" value="1"/>
</dbReference>
<feature type="domain" description="Apple" evidence="3">
    <location>
        <begin position="648"/>
        <end position="738"/>
    </location>
</feature>
<dbReference type="FunFam" id="3.50.4.10:FF:000014">
    <property type="entry name" value="NOmpA Homolog (Drosophila nompA: no mechanoreceptor potential A)"/>
    <property type="match status" value="2"/>
</dbReference>
<dbReference type="GO" id="GO:0042765">
    <property type="term" value="C:GPI-anchor transamidase complex"/>
    <property type="evidence" value="ECO:0007669"/>
    <property type="project" value="InterPro"/>
</dbReference>
<dbReference type="InterPro" id="IPR001507">
    <property type="entry name" value="ZP_dom"/>
</dbReference>
<feature type="domain" description="Apple" evidence="3">
    <location>
        <begin position="745"/>
        <end position="831"/>
    </location>
</feature>
<protein>
    <submittedName>
        <fullName evidence="6">Apple domain-containing protein</fullName>
    </submittedName>
</protein>
<dbReference type="Proteomes" id="UP000038045">
    <property type="component" value="Unplaced"/>
</dbReference>
<dbReference type="PANTHER" id="PTHR47327:SF4">
    <property type="entry name" value="APPLE DOMAIN-CONTAINING PROTEIN-RELATED"/>
    <property type="match status" value="1"/>
</dbReference>
<keyword evidence="2" id="KW-0812">Transmembrane</keyword>
<dbReference type="InterPro" id="IPR003609">
    <property type="entry name" value="Pan_app"/>
</dbReference>
<dbReference type="CDD" id="cd01099">
    <property type="entry name" value="PAN_AP_HGF"/>
    <property type="match status" value="5"/>
</dbReference>
<feature type="domain" description="Apple" evidence="3">
    <location>
        <begin position="461"/>
        <end position="547"/>
    </location>
</feature>
<dbReference type="PROSITE" id="PS50948">
    <property type="entry name" value="PAN"/>
    <property type="match status" value="6"/>
</dbReference>
<dbReference type="WBParaSite" id="PTRK_0001003800.1">
    <property type="protein sequence ID" value="PTRK_0001003800.1"/>
    <property type="gene ID" value="PTRK_0001003800"/>
</dbReference>
<dbReference type="SUPFAM" id="SSF57414">
    <property type="entry name" value="Hairpin loop containing domain-like"/>
    <property type="match status" value="5"/>
</dbReference>
<dbReference type="Pfam" id="PF00100">
    <property type="entry name" value="Zona_pellucida"/>
    <property type="match status" value="1"/>
</dbReference>
<keyword evidence="5" id="KW-1185">Reference proteome</keyword>
<evidence type="ECO:0000259" key="3">
    <source>
        <dbReference type="PROSITE" id="PS50948"/>
    </source>
</evidence>
<dbReference type="Pfam" id="PF00024">
    <property type="entry name" value="PAN_1"/>
    <property type="match status" value="5"/>
</dbReference>
<keyword evidence="1" id="KW-1015">Disulfide bond</keyword>
<evidence type="ECO:0000256" key="1">
    <source>
        <dbReference type="ARBA" id="ARBA00023157"/>
    </source>
</evidence>
<organism evidence="5 6">
    <name type="scientific">Parastrongyloides trichosuri</name>
    <name type="common">Possum-specific nematode worm</name>
    <dbReference type="NCBI Taxonomy" id="131310"/>
    <lineage>
        <taxon>Eukaryota</taxon>
        <taxon>Metazoa</taxon>
        <taxon>Ecdysozoa</taxon>
        <taxon>Nematoda</taxon>
        <taxon>Chromadorea</taxon>
        <taxon>Rhabditida</taxon>
        <taxon>Tylenchina</taxon>
        <taxon>Panagrolaimomorpha</taxon>
        <taxon>Strongyloidoidea</taxon>
        <taxon>Strongyloididae</taxon>
        <taxon>Parastrongyloides</taxon>
    </lineage>
</organism>
<evidence type="ECO:0000313" key="5">
    <source>
        <dbReference type="Proteomes" id="UP000038045"/>
    </source>
</evidence>
<feature type="domain" description="Apple" evidence="3">
    <location>
        <begin position="378"/>
        <end position="454"/>
    </location>
</feature>
<name>A0A0N4ZNC4_PARTI</name>